<dbReference type="Proteomes" id="UP001497522">
    <property type="component" value="Chromosome 17"/>
</dbReference>
<dbReference type="InterPro" id="IPR015943">
    <property type="entry name" value="WD40/YVTN_repeat-like_dom_sf"/>
</dbReference>
<dbReference type="EMBL" id="OZ023718">
    <property type="protein sequence ID" value="CAK9867764.1"/>
    <property type="molecule type" value="Genomic_DNA"/>
</dbReference>
<feature type="region of interest" description="Disordered" evidence="1">
    <location>
        <begin position="303"/>
        <end position="325"/>
    </location>
</feature>
<evidence type="ECO:0000313" key="4">
    <source>
        <dbReference type="Proteomes" id="UP001497522"/>
    </source>
</evidence>
<feature type="compositionally biased region" description="Basic and acidic residues" evidence="1">
    <location>
        <begin position="39"/>
        <end position="49"/>
    </location>
</feature>
<protein>
    <recommendedName>
        <fullName evidence="2">At4g14310 8-bladed propeller domain-containing protein</fullName>
    </recommendedName>
</protein>
<dbReference type="InterPro" id="IPR045289">
    <property type="entry name" value="At4g14310-like"/>
</dbReference>
<dbReference type="Pfam" id="PF25465">
    <property type="entry name" value="Beta-prop_At4g14310"/>
    <property type="match status" value="1"/>
</dbReference>
<sequence>MSGRKESVTKPSSASASESCNSPSRLRELLVPSSNYGARTEENEKRIFHEVVPPSSTTTSSRSSDSSGKGANRGQTMSRNTSKEAPIDHKLLTHSSSGMWKSGHEQQLRRCAQQVTTATREFEREGGCGQQSSGRSTPRAISAPTAAIVLDLKGQDLSRGSSPRVMNTVTGRFNPRAAAFANMEIMDRRRSESSGKSTPRIQAALNLEMGHTGQCVTSEELTSRVEFGESGGFSDQSSSRAYNAEDPVVDHWEWNTTPGRSTSGQASSYPMSVMMDRGYDDDSGSLTSANLAMCAGDLDTRATTMPPTPRTHSKQPTTTVPPKKQQEMMMTSLQRSSTTTPRDQVSVNVTTKEAKLSADGLSGKMEQDTKYYPNMKASSLSSNLAMPIKDGQKKSILSFEVFRDESLRKSFAGMLGRSACNCVSGWSSVASSPDRNQSRISPRETLSPQLEALKSAIFTKEKVSDHVSLQNVTKSGVMEEHRSNGDLHWERPGFDRIQSTFHGRLSQLEGKVSQIAAELQDTKVLLEENHHTCMCSNALFTDIQMKVASIERALTNGVSDVLLAPTLKRVRNQQTSGVKGILRLKEQPIHIKAGNAEMSGHMRRAVKLGGEDIKESSLQQRCLLNNRPSSLHEKLIGNQVGLYEKLKHSRELLQNKLTIIGGRDTRVPTGTCDDEGGMVIAEHLLSFDEAYKSGGDVHDNGMVKSQSYGDAKLSSEIPSLAISGISNQYMDLAVEPSGSSGSCETKKTACQNNGGNSSFSIRSSCTVNTPTNLMGKSSGSGGGFSGGKKRNMPMTLLPSNISENLTCDEVPLSEEEMDEDHCLPLGALESPTGVRSEEPTFDDEHEESLHSIGDRIATAGWFVKEGEGIALAHDDGCCSYYDVPNMEEKARYRFPENAPKGMWGDCWVVHASGSDGCSSQYLIAAMAGGGRNAAAFCSWDCYDRSIAAYHCDSAPSTSTSLGPFIANRLKNANFSTPEAGLNRRSFLTTWALDRNISGLRAKAALWWHRPCGALLASASTRLKTVSLYDVRDGELMMKLDTKHVVASMDFSSPVQWCSNSRIVVVEDEGLSLWDVEGMGVQHLHNVNLVGKQPRALHVHNMDVECSGGVRQRLISSEHHNDGVLCTNKAVNVLDFRVPAGIAMKIPTFGEQIYSVFANGDMVLAGTGNIKTKTQTEVFSSSKENTQPSITQCKVNQWSIRQGKPMNVYTLPEMEGKSSKTSINQVWGDAQSVMALNGNGLYIFDVEQRMELQHVICPDDLAFRTFDYATSRLLLISRDRPPLWCNWP</sequence>
<proteinExistence type="predicted"/>
<reference evidence="3" key="1">
    <citation type="submission" date="2024-03" db="EMBL/GenBank/DDBJ databases">
        <authorList>
            <consortium name="ELIXIR-Norway"/>
            <consortium name="Elixir Norway"/>
        </authorList>
    </citation>
    <scope>NUCLEOTIDE SEQUENCE</scope>
</reference>
<keyword evidence="4" id="KW-1185">Reference proteome</keyword>
<dbReference type="InterPro" id="IPR057442">
    <property type="entry name" value="Beta-prop_At4g14310"/>
</dbReference>
<dbReference type="PANTHER" id="PTHR35492">
    <property type="entry name" value="TRANSDUCIN/WD40 REPEAT-LIKE SUPERFAMILY PROTEIN"/>
    <property type="match status" value="1"/>
</dbReference>
<dbReference type="Gene3D" id="2.130.10.10">
    <property type="entry name" value="YVTN repeat-like/Quinoprotein amine dehydrogenase"/>
    <property type="match status" value="1"/>
</dbReference>
<feature type="compositionally biased region" description="Low complexity" evidence="1">
    <location>
        <begin position="9"/>
        <end position="24"/>
    </location>
</feature>
<feature type="domain" description="At4g14310 8-bladed propeller" evidence="2">
    <location>
        <begin position="1002"/>
        <end position="1280"/>
    </location>
</feature>
<evidence type="ECO:0000313" key="3">
    <source>
        <dbReference type="EMBL" id="CAK9867764.1"/>
    </source>
</evidence>
<dbReference type="PANTHER" id="PTHR35492:SF1">
    <property type="entry name" value="TRANSDUCIN_WD40 REPEAT-LIKE SUPERFAMILY PROTEIN"/>
    <property type="match status" value="1"/>
</dbReference>
<feature type="region of interest" description="Disordered" evidence="1">
    <location>
        <begin position="1"/>
        <end position="86"/>
    </location>
</feature>
<feature type="compositionally biased region" description="Low complexity" evidence="1">
    <location>
        <begin position="55"/>
        <end position="67"/>
    </location>
</feature>
<dbReference type="SUPFAM" id="SSF69322">
    <property type="entry name" value="Tricorn protease domain 2"/>
    <property type="match status" value="1"/>
</dbReference>
<evidence type="ECO:0000256" key="1">
    <source>
        <dbReference type="SAM" id="MobiDB-lite"/>
    </source>
</evidence>
<name>A0ABP1AZ14_9BRYO</name>
<accession>A0ABP1AZ14</accession>
<organism evidence="3 4">
    <name type="scientific">Sphagnum jensenii</name>
    <dbReference type="NCBI Taxonomy" id="128206"/>
    <lineage>
        <taxon>Eukaryota</taxon>
        <taxon>Viridiplantae</taxon>
        <taxon>Streptophyta</taxon>
        <taxon>Embryophyta</taxon>
        <taxon>Bryophyta</taxon>
        <taxon>Sphagnophytina</taxon>
        <taxon>Sphagnopsida</taxon>
        <taxon>Sphagnales</taxon>
        <taxon>Sphagnaceae</taxon>
        <taxon>Sphagnum</taxon>
    </lineage>
</organism>
<evidence type="ECO:0000259" key="2">
    <source>
        <dbReference type="Pfam" id="PF25465"/>
    </source>
</evidence>
<gene>
    <name evidence="3" type="ORF">CSSPJE1EN2_LOCUS10759</name>
</gene>